<dbReference type="InterPro" id="IPR018060">
    <property type="entry name" value="HTH_AraC"/>
</dbReference>
<evidence type="ECO:0000313" key="6">
    <source>
        <dbReference type="Proteomes" id="UP001378188"/>
    </source>
</evidence>
<name>A0AAW9RZB8_9HYPH</name>
<keyword evidence="3" id="KW-0804">Transcription</keyword>
<keyword evidence="6" id="KW-1185">Reference proteome</keyword>
<dbReference type="GO" id="GO:0043565">
    <property type="term" value="F:sequence-specific DNA binding"/>
    <property type="evidence" value="ECO:0007669"/>
    <property type="project" value="InterPro"/>
</dbReference>
<dbReference type="Pfam" id="PF12833">
    <property type="entry name" value="HTH_18"/>
    <property type="match status" value="1"/>
</dbReference>
<evidence type="ECO:0000259" key="4">
    <source>
        <dbReference type="PROSITE" id="PS01124"/>
    </source>
</evidence>
<evidence type="ECO:0000256" key="1">
    <source>
        <dbReference type="ARBA" id="ARBA00023015"/>
    </source>
</evidence>
<dbReference type="SUPFAM" id="SSF46689">
    <property type="entry name" value="Homeodomain-like"/>
    <property type="match status" value="1"/>
</dbReference>
<dbReference type="PANTHER" id="PTHR46796:SF12">
    <property type="entry name" value="HTH-TYPE DNA-BINDING TRANSCRIPTIONAL ACTIVATOR EUTR"/>
    <property type="match status" value="1"/>
</dbReference>
<accession>A0AAW9RZB8</accession>
<organism evidence="5 6">
    <name type="scientific">Microbaculum marinum</name>
    <dbReference type="NCBI Taxonomy" id="1764581"/>
    <lineage>
        <taxon>Bacteria</taxon>
        <taxon>Pseudomonadati</taxon>
        <taxon>Pseudomonadota</taxon>
        <taxon>Alphaproteobacteria</taxon>
        <taxon>Hyphomicrobiales</taxon>
        <taxon>Tepidamorphaceae</taxon>
        <taxon>Microbaculum</taxon>
    </lineage>
</organism>
<dbReference type="PROSITE" id="PS00041">
    <property type="entry name" value="HTH_ARAC_FAMILY_1"/>
    <property type="match status" value="1"/>
</dbReference>
<evidence type="ECO:0000256" key="2">
    <source>
        <dbReference type="ARBA" id="ARBA00023125"/>
    </source>
</evidence>
<dbReference type="RefSeq" id="WP_340330468.1">
    <property type="nucleotide sequence ID" value="NZ_JAZHOF010000006.1"/>
</dbReference>
<evidence type="ECO:0000313" key="5">
    <source>
        <dbReference type="EMBL" id="MEJ8572766.1"/>
    </source>
</evidence>
<feature type="domain" description="HTH araC/xylS-type" evidence="4">
    <location>
        <begin position="235"/>
        <end position="339"/>
    </location>
</feature>
<dbReference type="Proteomes" id="UP001378188">
    <property type="component" value="Unassembled WGS sequence"/>
</dbReference>
<dbReference type="PROSITE" id="PS01124">
    <property type="entry name" value="HTH_ARAC_FAMILY_2"/>
    <property type="match status" value="1"/>
</dbReference>
<dbReference type="PANTHER" id="PTHR46796">
    <property type="entry name" value="HTH-TYPE TRANSCRIPTIONAL ACTIVATOR RHAS-RELATED"/>
    <property type="match status" value="1"/>
</dbReference>
<dbReference type="InterPro" id="IPR035418">
    <property type="entry name" value="AraC-bd_2"/>
</dbReference>
<reference evidence="5 6" key="1">
    <citation type="submission" date="2024-02" db="EMBL/GenBank/DDBJ databases">
        <title>Genome analysis and characterization of Microbaculum marinisediminis sp. nov., isolated from marine sediment.</title>
        <authorList>
            <person name="Du Z.-J."/>
            <person name="Ye Y.-Q."/>
            <person name="Zhang Z.-R."/>
            <person name="Yuan S.-M."/>
            <person name="Zhang X.-Y."/>
        </authorList>
    </citation>
    <scope>NUCLEOTIDE SEQUENCE [LARGE SCALE GENOMIC DNA]</scope>
    <source>
        <strain evidence="5 6">SDUM1044001</strain>
    </source>
</reference>
<keyword evidence="1" id="KW-0805">Transcription regulation</keyword>
<dbReference type="InterPro" id="IPR018062">
    <property type="entry name" value="HTH_AraC-typ_CS"/>
</dbReference>
<keyword evidence="2" id="KW-0238">DNA-binding</keyword>
<dbReference type="GO" id="GO:0003700">
    <property type="term" value="F:DNA-binding transcription factor activity"/>
    <property type="evidence" value="ECO:0007669"/>
    <property type="project" value="InterPro"/>
</dbReference>
<dbReference type="AlphaFoldDB" id="A0AAW9RZB8"/>
<dbReference type="SMART" id="SM00342">
    <property type="entry name" value="HTH_ARAC"/>
    <property type="match status" value="1"/>
</dbReference>
<dbReference type="EMBL" id="JAZHOF010000006">
    <property type="protein sequence ID" value="MEJ8572766.1"/>
    <property type="molecule type" value="Genomic_DNA"/>
</dbReference>
<dbReference type="Gene3D" id="1.10.10.60">
    <property type="entry name" value="Homeodomain-like"/>
    <property type="match status" value="1"/>
</dbReference>
<protein>
    <submittedName>
        <fullName evidence="5">AraC family transcriptional regulator</fullName>
    </submittedName>
</protein>
<dbReference type="Pfam" id="PF14525">
    <property type="entry name" value="AraC_binding_2"/>
    <property type="match status" value="1"/>
</dbReference>
<dbReference type="InterPro" id="IPR050204">
    <property type="entry name" value="AraC_XylS_family_regulators"/>
</dbReference>
<dbReference type="InterPro" id="IPR009057">
    <property type="entry name" value="Homeodomain-like_sf"/>
</dbReference>
<comment type="caution">
    <text evidence="5">The sequence shown here is derived from an EMBL/GenBank/DDBJ whole genome shotgun (WGS) entry which is preliminary data.</text>
</comment>
<gene>
    <name evidence="5" type="ORF">V3328_14840</name>
</gene>
<evidence type="ECO:0000256" key="3">
    <source>
        <dbReference type="ARBA" id="ARBA00023163"/>
    </source>
</evidence>
<proteinExistence type="predicted"/>
<sequence length="341" mass="37754">MTVPQFAQLFAQRPTARHTIIESNDPVVVNDRFASEFTAHQLEVTRVPRRFKTVAQMVRIGGATLYRVSSAADIRITASPMYDRFVFYVPVNGNIQISRKSGSIDVVPGQIGIANPSEPFSLSKFDNCSLIALKVSRDAIEREAESMFASTGIPLAFDANRPISAQECPLFLRLLDMIHADLVLPDDRLSNASCSEPTEALLIRLLLRELPNNQAAHPCPTEQTAGSGPVPYYVRRVEQLMANDARRNLSMDELVAVAGVSARTLYAGFRQYRGVSPMRRLREVRLANVRADLAAIGSGEAPRRTVTEVASDWGFNHMGDFSSAYRERFGEAPSKTLKPRT</sequence>